<dbReference type="KEGG" id="hav:AT03_15875"/>
<keyword evidence="4 9" id="KW-0819">tRNA processing</keyword>
<dbReference type="InterPro" id="IPR024914">
    <property type="entry name" value="tRNA_acetyltr_TmcA"/>
</dbReference>
<dbReference type="GO" id="GO:0005524">
    <property type="term" value="F:ATP binding"/>
    <property type="evidence" value="ECO:0007669"/>
    <property type="project" value="UniProtKB-UniRule"/>
</dbReference>
<dbReference type="GO" id="GO:0051391">
    <property type="term" value="P:tRNA acetylation"/>
    <property type="evidence" value="ECO:0007669"/>
    <property type="project" value="UniProtKB-UniRule"/>
</dbReference>
<dbReference type="InterPro" id="IPR000182">
    <property type="entry name" value="GNAT_dom"/>
</dbReference>
<sequence>MPLSSSIPSMQRAGIRRLLIVSGDADWHQQVMAEILPTLCLPVLWVGESAPQGVRSIAPHLAKGFLGQELGHVVFNAGAGFHAEALAAVTGAISAGHWLIVLVPDWEQWDSKPDLDSLRWSEQPEPITTPHFVHHFQRMALEQPEIAIWKQNSEKEIPALKPRPEWLRPNGLPTIEQTHILHALLNDKQPINVVIGERGRGKSTLAGMLTERVKGKCWVTGPSKMATQMLSQQGEGVDFYAPDALLEQCRQQAPEDVDWLLIDEAAAIPAPQLRELIAFFPQVLLTTTVQGYEGTGRGFLLKFCASLPSCRTFSLEQPMRWAISDPVESWLKSLLLFEEPQEPQVKAIEFKSKKLSQSEWLSCPNKMCDFYTLLTSAHYKTTPLDLRRLMDGVGNHLYGSFAGDVIAAALWMVDEGGLDESLAKAVWAGERRPKGSLVAQSLAAHGGQWQAAVLRSRRISRIAVFPAWRRQGVAKSLVVSAIQQAREEGLDFVSVSFGYTPELYHFWHQCGFELVRFGTHLEASSGCYTAMAMLSFNAHSRSLLEKLRLRLRRDGYFIQQKLKLQLPVEVVKDLSLNSDDWDELHGFAYFSRPLEVSIYALIRCVDKFPDNAGISILNDFITEKMGIDLLCKKYKISGKKALVAVLRNLVSDFIKHSKK</sequence>
<dbReference type="EMBL" id="CP009706">
    <property type="protein sequence ID" value="AIU73719.1"/>
    <property type="molecule type" value="Genomic_DNA"/>
</dbReference>
<keyword evidence="6 9" id="KW-0067">ATP-binding</keyword>
<dbReference type="Gene3D" id="3.40.50.11040">
    <property type="match status" value="1"/>
</dbReference>
<accession>A0A097R4S3</accession>
<dbReference type="CDD" id="cd04301">
    <property type="entry name" value="NAT_SF"/>
    <property type="match status" value="1"/>
</dbReference>
<keyword evidence="1 9" id="KW-0963">Cytoplasm</keyword>
<dbReference type="Gene3D" id="3.40.630.30">
    <property type="match status" value="1"/>
</dbReference>
<evidence type="ECO:0000256" key="7">
    <source>
        <dbReference type="ARBA" id="ARBA00022884"/>
    </source>
</evidence>
<evidence type="ECO:0000259" key="10">
    <source>
        <dbReference type="PROSITE" id="PS51186"/>
    </source>
</evidence>
<keyword evidence="7 9" id="KW-0694">RNA-binding</keyword>
<dbReference type="PANTHER" id="PTHR10925:SF5">
    <property type="entry name" value="RNA CYTIDINE ACETYLTRANSFERASE"/>
    <property type="match status" value="1"/>
</dbReference>
<keyword evidence="5 9" id="KW-0547">Nucleotide-binding</keyword>
<dbReference type="Pfam" id="PF05127">
    <property type="entry name" value="NAT10_TcmA_helicase"/>
    <property type="match status" value="1"/>
</dbReference>
<proteinExistence type="inferred from homology"/>
<feature type="binding site" evidence="9">
    <location>
        <position position="177"/>
    </location>
    <ligand>
        <name>ATP</name>
        <dbReference type="ChEBI" id="CHEBI:30616"/>
    </ligand>
</feature>
<comment type="catalytic activity">
    <reaction evidence="9">
        <text>cytidine(34) in elongator tRNA(Met) + acetyl-CoA + ATP + H2O = N(4)-acetylcytidine(34) in elongator tRNA(Met) + ADP + phosphate + CoA + H(+)</text>
        <dbReference type="Rhea" id="RHEA:43788"/>
        <dbReference type="Rhea" id="RHEA-COMP:10693"/>
        <dbReference type="Rhea" id="RHEA-COMP:10694"/>
        <dbReference type="ChEBI" id="CHEBI:15377"/>
        <dbReference type="ChEBI" id="CHEBI:15378"/>
        <dbReference type="ChEBI" id="CHEBI:30616"/>
        <dbReference type="ChEBI" id="CHEBI:43474"/>
        <dbReference type="ChEBI" id="CHEBI:57287"/>
        <dbReference type="ChEBI" id="CHEBI:57288"/>
        <dbReference type="ChEBI" id="CHEBI:74900"/>
        <dbReference type="ChEBI" id="CHEBI:82748"/>
        <dbReference type="ChEBI" id="CHEBI:456216"/>
        <dbReference type="EC" id="2.3.1.193"/>
    </reaction>
</comment>
<dbReference type="Pfam" id="PF17176">
    <property type="entry name" value="tRNA_bind_3"/>
    <property type="match status" value="1"/>
</dbReference>
<dbReference type="InterPro" id="IPR032672">
    <property type="entry name" value="TmcA/NAT10/Kre33"/>
</dbReference>
<keyword evidence="12" id="KW-1185">Reference proteome</keyword>
<evidence type="ECO:0000256" key="1">
    <source>
        <dbReference type="ARBA" id="ARBA00022490"/>
    </source>
</evidence>
<dbReference type="RefSeq" id="WP_025797462.1">
    <property type="nucleotide sequence ID" value="NZ_CP009706.1"/>
</dbReference>
<evidence type="ECO:0000256" key="8">
    <source>
        <dbReference type="ARBA" id="ARBA00023315"/>
    </source>
</evidence>
<evidence type="ECO:0000256" key="9">
    <source>
        <dbReference type="HAMAP-Rule" id="MF_01886"/>
    </source>
</evidence>
<feature type="domain" description="N-acetyltransferase" evidence="10">
    <location>
        <begin position="384"/>
        <end position="534"/>
    </location>
</feature>
<dbReference type="GO" id="GO:1990883">
    <property type="term" value="F:18S rRNA cytidine N-acetyltransferase activity"/>
    <property type="evidence" value="ECO:0007669"/>
    <property type="project" value="TreeGrafter"/>
</dbReference>
<gene>
    <name evidence="9" type="primary">tmcA</name>
    <name evidence="11" type="ORF">AT03_15875</name>
</gene>
<dbReference type="EC" id="2.3.1.193" evidence="9"/>
<dbReference type="GO" id="GO:0005737">
    <property type="term" value="C:cytoplasm"/>
    <property type="evidence" value="ECO:0007669"/>
    <property type="project" value="UniProtKB-SubCell"/>
</dbReference>
<dbReference type="Pfam" id="PF13718">
    <property type="entry name" value="GNAT_acetyltr_2"/>
    <property type="match status" value="1"/>
</dbReference>
<dbReference type="GO" id="GO:0051392">
    <property type="term" value="F:tRNA cytidine N4-acetyltransferase activity"/>
    <property type="evidence" value="ECO:0007669"/>
    <property type="project" value="UniProtKB-UniRule"/>
</dbReference>
<evidence type="ECO:0000256" key="4">
    <source>
        <dbReference type="ARBA" id="ARBA00022694"/>
    </source>
</evidence>
<evidence type="ECO:0000256" key="5">
    <source>
        <dbReference type="ARBA" id="ARBA00022741"/>
    </source>
</evidence>
<dbReference type="InterPro" id="IPR007807">
    <property type="entry name" value="TcmA/NAT10_helicase"/>
</dbReference>
<comment type="similarity">
    <text evidence="9">Belongs to the TmcA family.</text>
</comment>
<dbReference type="GO" id="GO:0000049">
    <property type="term" value="F:tRNA binding"/>
    <property type="evidence" value="ECO:0007669"/>
    <property type="project" value="UniProtKB-UniRule"/>
</dbReference>
<reference evidence="11 12" key="1">
    <citation type="journal article" date="2014" name="Gut Pathog.">
        <title>Gene clusters of Hafnia alvei strain FB1 important in survival and pathogenesis: a draft genome perspective.</title>
        <authorList>
            <person name="Tan J.Y."/>
            <person name="Yin W.F."/>
            <person name="Chan K.G."/>
        </authorList>
    </citation>
    <scope>NUCLEOTIDE SEQUENCE [LARGE SCALE GENOMIC DNA]</scope>
    <source>
        <strain evidence="11 12">FB1</strain>
    </source>
</reference>
<dbReference type="Pfam" id="PF08351">
    <property type="entry name" value="TmcA_N"/>
    <property type="match status" value="1"/>
</dbReference>
<protein>
    <recommendedName>
        <fullName evidence="9">tRNA(Met) cytidine acetyltransferase TmcA</fullName>
        <ecNumber evidence="9">2.3.1.193</ecNumber>
    </recommendedName>
</protein>
<dbReference type="HAMAP" id="MF_01886">
    <property type="entry name" value="tRNA_acetyltr_TmcA"/>
    <property type="match status" value="1"/>
</dbReference>
<dbReference type="PANTHER" id="PTHR10925">
    <property type="entry name" value="N-ACETYLTRANSFERASE 10"/>
    <property type="match status" value="1"/>
</dbReference>
<keyword evidence="3 9" id="KW-0808">Transferase</keyword>
<dbReference type="PROSITE" id="PS51186">
    <property type="entry name" value="GNAT"/>
    <property type="match status" value="1"/>
</dbReference>
<dbReference type="PATRIC" id="fig|1453496.5.peg.3250"/>
<evidence type="ECO:0000256" key="2">
    <source>
        <dbReference type="ARBA" id="ARBA00022555"/>
    </source>
</evidence>
<comment type="caution">
    <text evidence="9">Lacks conserved residue(s) required for the propagation of feature annotation.</text>
</comment>
<evidence type="ECO:0000313" key="12">
    <source>
        <dbReference type="Proteomes" id="UP000029986"/>
    </source>
</evidence>
<feature type="binding site" evidence="9">
    <location>
        <begin position="462"/>
        <end position="464"/>
    </location>
    <ligand>
        <name>acetyl-CoA</name>
        <dbReference type="ChEBI" id="CHEBI:57288"/>
    </ligand>
</feature>
<dbReference type="SUPFAM" id="SSF52540">
    <property type="entry name" value="P-loop containing nucleoside triphosphate hydrolases"/>
    <property type="match status" value="1"/>
</dbReference>
<organism evidence="11 12">
    <name type="scientific">Hafnia alvei FB1</name>
    <dbReference type="NCBI Taxonomy" id="1453496"/>
    <lineage>
        <taxon>Bacteria</taxon>
        <taxon>Pseudomonadati</taxon>
        <taxon>Pseudomonadota</taxon>
        <taxon>Gammaproteobacteria</taxon>
        <taxon>Enterobacterales</taxon>
        <taxon>Hafniaceae</taxon>
        <taxon>Hafnia</taxon>
    </lineage>
</organism>
<dbReference type="InterPro" id="IPR013562">
    <property type="entry name" value="TmcA/NAT10_N"/>
</dbReference>
<dbReference type="InterPro" id="IPR033442">
    <property type="entry name" value="TmcA_tRNA_bind"/>
</dbReference>
<keyword evidence="8 9" id="KW-0012">Acyltransferase</keyword>
<dbReference type="GO" id="GO:1904812">
    <property type="term" value="P:rRNA acetylation involved in maturation of SSU-rRNA"/>
    <property type="evidence" value="ECO:0007669"/>
    <property type="project" value="TreeGrafter"/>
</dbReference>
<keyword evidence="2 9" id="KW-0820">tRNA-binding</keyword>
<dbReference type="AlphaFoldDB" id="A0A097R4S3"/>
<comment type="subcellular location">
    <subcellularLocation>
        <location evidence="9">Cytoplasm</location>
    </subcellularLocation>
</comment>
<dbReference type="InterPro" id="IPR016181">
    <property type="entry name" value="Acyl_CoA_acyltransferase"/>
</dbReference>
<feature type="binding site" evidence="9">
    <location>
        <position position="502"/>
    </location>
    <ligand>
        <name>acetyl-CoA</name>
        <dbReference type="ChEBI" id="CHEBI:57288"/>
    </ligand>
</feature>
<dbReference type="SUPFAM" id="SSF55729">
    <property type="entry name" value="Acyl-CoA N-acyltransferases (Nat)"/>
    <property type="match status" value="1"/>
</dbReference>
<dbReference type="Gene3D" id="3.40.50.300">
    <property type="entry name" value="P-loop containing nucleotide triphosphate hydrolases"/>
    <property type="match status" value="1"/>
</dbReference>
<dbReference type="Gene3D" id="1.20.120.890">
    <property type="entry name" value="tRNA(Met) cytidine acetyltransferase, tail domain"/>
    <property type="match status" value="1"/>
</dbReference>
<dbReference type="InterPro" id="IPR027417">
    <property type="entry name" value="P-loop_NTPase"/>
</dbReference>
<dbReference type="GO" id="GO:0002101">
    <property type="term" value="P:tRNA wobble cytosine modification"/>
    <property type="evidence" value="ECO:0007669"/>
    <property type="project" value="UniProtKB-UniRule"/>
</dbReference>
<dbReference type="eggNOG" id="COG1444">
    <property type="taxonomic scope" value="Bacteria"/>
</dbReference>
<comment type="function">
    <text evidence="9">Catalyzes the formation of N(4)-acetylcytidine (ac(4)C) at the wobble position of tRNA(Met), by using acetyl-CoA as an acetyl donor and ATP (or GTP).</text>
</comment>
<dbReference type="Proteomes" id="UP000029986">
    <property type="component" value="Chromosome"/>
</dbReference>
<evidence type="ECO:0000256" key="3">
    <source>
        <dbReference type="ARBA" id="ARBA00022679"/>
    </source>
</evidence>
<feature type="binding site" evidence="9">
    <location>
        <position position="320"/>
    </location>
    <ligand>
        <name>ATP</name>
        <dbReference type="ChEBI" id="CHEBI:30616"/>
    </ligand>
</feature>
<evidence type="ECO:0000313" key="11">
    <source>
        <dbReference type="EMBL" id="AIU73719.1"/>
    </source>
</evidence>
<dbReference type="InterPro" id="IPR038321">
    <property type="entry name" value="TmcA_C_sf"/>
</dbReference>
<dbReference type="HOGENOM" id="CLU_004652_1_1_6"/>
<evidence type="ECO:0000256" key="6">
    <source>
        <dbReference type="ARBA" id="ARBA00022840"/>
    </source>
</evidence>
<name>A0A097R4S3_HAFAL</name>